<protein>
    <recommendedName>
        <fullName evidence="1">F-box domain-containing protein</fullName>
    </recommendedName>
</protein>
<dbReference type="AlphaFoldDB" id="A0A9P6L4W3"/>
<dbReference type="InterPro" id="IPR036047">
    <property type="entry name" value="F-box-like_dom_sf"/>
</dbReference>
<dbReference type="SUPFAM" id="SSF52047">
    <property type="entry name" value="RNI-like"/>
    <property type="match status" value="1"/>
</dbReference>
<evidence type="ECO:0000313" key="3">
    <source>
        <dbReference type="Proteomes" id="UP000736335"/>
    </source>
</evidence>
<dbReference type="Gene3D" id="1.20.1280.50">
    <property type="match status" value="1"/>
</dbReference>
<name>A0A9P6L4W3_9AGAM</name>
<accession>A0A9P6L4W3</accession>
<feature type="domain" description="F-box" evidence="1">
    <location>
        <begin position="66"/>
        <end position="112"/>
    </location>
</feature>
<dbReference type="PANTHER" id="PTHR38926:SF5">
    <property type="entry name" value="F-BOX AND LEUCINE-RICH REPEAT PROTEIN 6"/>
    <property type="match status" value="1"/>
</dbReference>
<sequence>MDAQHERPAIHQPTLHQLLQALNEELLAQTVSGQLASDHSSLRSMELQTKHALSKIHFSINTFPKINRLPPEVLALIPSFLGSHRDLITATHVCTHWRNTIIASPTLWSCLDNDAMHEDLVAAYVDRCGGAPLYVTFSPDMSLKNTSLLEKIIPRSSHIRKLCFPRIPWSLIGEFSNAFKAPLPLLREVDIDISYDLEPPPFEREFLAGATNLVSLSLRDCDRQSGTLFRFVIPSLTHLKLHFDDPRIPSVGELLTLFRSSPLIEDLHIQADIVLDASEDNPAFPDRFQSVDLPCLRKIHLDWITPRSQYTLLTHINYPPTCSVSTQTRSDSDLSQTPQDVFPNSSVAFPLSDLSSITLRMKRELQSTECAVFAKKVNGASVSISHSQDVSDLVFRNEANDLVRVASRDQDDDHLFSGAISFIGKLPLHLVRRFVLEDLSADQMANPKAFKIPPALAKLIRSDLPNLTTLSFTRTCVSELLDILSPPPPPPPTYLSDLFGEGDAPETALPCPTLKILEMRHPNWVASQHCRQVLALAKARKYEKVPFERMFLCSPVVPKSMATGMSLYVNDFTIEKCKGCE</sequence>
<keyword evidence="3" id="KW-1185">Reference proteome</keyword>
<organism evidence="2 3">
    <name type="scientific">Thelephora terrestris</name>
    <dbReference type="NCBI Taxonomy" id="56493"/>
    <lineage>
        <taxon>Eukaryota</taxon>
        <taxon>Fungi</taxon>
        <taxon>Dikarya</taxon>
        <taxon>Basidiomycota</taxon>
        <taxon>Agaricomycotina</taxon>
        <taxon>Agaricomycetes</taxon>
        <taxon>Thelephorales</taxon>
        <taxon>Thelephoraceae</taxon>
        <taxon>Thelephora</taxon>
    </lineage>
</organism>
<dbReference type="OrthoDB" id="2692326at2759"/>
<evidence type="ECO:0000259" key="1">
    <source>
        <dbReference type="Pfam" id="PF12937"/>
    </source>
</evidence>
<reference evidence="2" key="1">
    <citation type="journal article" date="2020" name="Nat. Commun.">
        <title>Large-scale genome sequencing of mycorrhizal fungi provides insights into the early evolution of symbiotic traits.</title>
        <authorList>
            <person name="Miyauchi S."/>
            <person name="Kiss E."/>
            <person name="Kuo A."/>
            <person name="Drula E."/>
            <person name="Kohler A."/>
            <person name="Sanchez-Garcia M."/>
            <person name="Morin E."/>
            <person name="Andreopoulos B."/>
            <person name="Barry K.W."/>
            <person name="Bonito G."/>
            <person name="Buee M."/>
            <person name="Carver A."/>
            <person name="Chen C."/>
            <person name="Cichocki N."/>
            <person name="Clum A."/>
            <person name="Culley D."/>
            <person name="Crous P.W."/>
            <person name="Fauchery L."/>
            <person name="Girlanda M."/>
            <person name="Hayes R.D."/>
            <person name="Keri Z."/>
            <person name="LaButti K."/>
            <person name="Lipzen A."/>
            <person name="Lombard V."/>
            <person name="Magnuson J."/>
            <person name="Maillard F."/>
            <person name="Murat C."/>
            <person name="Nolan M."/>
            <person name="Ohm R.A."/>
            <person name="Pangilinan J."/>
            <person name="Pereira M.F."/>
            <person name="Perotto S."/>
            <person name="Peter M."/>
            <person name="Pfister S."/>
            <person name="Riley R."/>
            <person name="Sitrit Y."/>
            <person name="Stielow J.B."/>
            <person name="Szollosi G."/>
            <person name="Zifcakova L."/>
            <person name="Stursova M."/>
            <person name="Spatafora J.W."/>
            <person name="Tedersoo L."/>
            <person name="Vaario L.M."/>
            <person name="Yamada A."/>
            <person name="Yan M."/>
            <person name="Wang P."/>
            <person name="Xu J."/>
            <person name="Bruns T."/>
            <person name="Baldrian P."/>
            <person name="Vilgalys R."/>
            <person name="Dunand C."/>
            <person name="Henrissat B."/>
            <person name="Grigoriev I.V."/>
            <person name="Hibbett D."/>
            <person name="Nagy L.G."/>
            <person name="Martin F.M."/>
        </authorList>
    </citation>
    <scope>NUCLEOTIDE SEQUENCE</scope>
    <source>
        <strain evidence="2">UH-Tt-Lm1</strain>
    </source>
</reference>
<dbReference type="EMBL" id="WIUZ02000010">
    <property type="protein sequence ID" value="KAF9783377.1"/>
    <property type="molecule type" value="Genomic_DNA"/>
</dbReference>
<reference evidence="2" key="2">
    <citation type="submission" date="2020-11" db="EMBL/GenBank/DDBJ databases">
        <authorList>
            <consortium name="DOE Joint Genome Institute"/>
            <person name="Kuo A."/>
            <person name="Miyauchi S."/>
            <person name="Kiss E."/>
            <person name="Drula E."/>
            <person name="Kohler A."/>
            <person name="Sanchez-Garcia M."/>
            <person name="Andreopoulos B."/>
            <person name="Barry K.W."/>
            <person name="Bonito G."/>
            <person name="Buee M."/>
            <person name="Carver A."/>
            <person name="Chen C."/>
            <person name="Cichocki N."/>
            <person name="Clum A."/>
            <person name="Culley D."/>
            <person name="Crous P.W."/>
            <person name="Fauchery L."/>
            <person name="Girlanda M."/>
            <person name="Hayes R."/>
            <person name="Keri Z."/>
            <person name="Labutti K."/>
            <person name="Lipzen A."/>
            <person name="Lombard V."/>
            <person name="Magnuson J."/>
            <person name="Maillard F."/>
            <person name="Morin E."/>
            <person name="Murat C."/>
            <person name="Nolan M."/>
            <person name="Ohm R."/>
            <person name="Pangilinan J."/>
            <person name="Pereira M."/>
            <person name="Perotto S."/>
            <person name="Peter M."/>
            <person name="Riley R."/>
            <person name="Sitrit Y."/>
            <person name="Stielow B."/>
            <person name="Szollosi G."/>
            <person name="Zifcakova L."/>
            <person name="Stursova M."/>
            <person name="Spatafora J.W."/>
            <person name="Tedersoo L."/>
            <person name="Vaario L.-M."/>
            <person name="Yamada A."/>
            <person name="Yan M."/>
            <person name="Wang P."/>
            <person name="Xu J."/>
            <person name="Bruns T."/>
            <person name="Baldrian P."/>
            <person name="Vilgalys R."/>
            <person name="Henrissat B."/>
            <person name="Grigoriev I.V."/>
            <person name="Hibbett D."/>
            <person name="Nagy L.G."/>
            <person name="Martin F.M."/>
        </authorList>
    </citation>
    <scope>NUCLEOTIDE SEQUENCE</scope>
    <source>
        <strain evidence="2">UH-Tt-Lm1</strain>
    </source>
</reference>
<dbReference type="InterPro" id="IPR001810">
    <property type="entry name" value="F-box_dom"/>
</dbReference>
<comment type="caution">
    <text evidence="2">The sequence shown here is derived from an EMBL/GenBank/DDBJ whole genome shotgun (WGS) entry which is preliminary data.</text>
</comment>
<evidence type="ECO:0000313" key="2">
    <source>
        <dbReference type="EMBL" id="KAF9783377.1"/>
    </source>
</evidence>
<dbReference type="SUPFAM" id="SSF81383">
    <property type="entry name" value="F-box domain"/>
    <property type="match status" value="1"/>
</dbReference>
<dbReference type="Pfam" id="PF12937">
    <property type="entry name" value="F-box-like"/>
    <property type="match status" value="1"/>
</dbReference>
<proteinExistence type="predicted"/>
<dbReference type="PANTHER" id="PTHR38926">
    <property type="entry name" value="F-BOX DOMAIN CONTAINING PROTEIN, EXPRESSED"/>
    <property type="match status" value="1"/>
</dbReference>
<gene>
    <name evidence="2" type="ORF">BJ322DRAFT_148945</name>
</gene>
<dbReference type="Proteomes" id="UP000736335">
    <property type="component" value="Unassembled WGS sequence"/>
</dbReference>